<dbReference type="InterPro" id="IPR009619">
    <property type="entry name" value="CrgA"/>
</dbReference>
<dbReference type="EMBL" id="JGYV01000011">
    <property type="protein sequence ID" value="KFI62062.1"/>
    <property type="molecule type" value="Genomic_DNA"/>
</dbReference>
<dbReference type="HAMAP" id="MF_00631">
    <property type="entry name" value="CrgA"/>
    <property type="match status" value="1"/>
</dbReference>
<keyword evidence="4 7" id="KW-1133">Transmembrane helix</keyword>
<feature type="compositionally biased region" description="Basic and acidic residues" evidence="8">
    <location>
        <begin position="1"/>
        <end position="10"/>
    </location>
</feature>
<keyword evidence="10" id="KW-1185">Reference proteome</keyword>
<evidence type="ECO:0000256" key="5">
    <source>
        <dbReference type="ARBA" id="ARBA00023136"/>
    </source>
</evidence>
<dbReference type="GO" id="GO:0051301">
    <property type="term" value="P:cell division"/>
    <property type="evidence" value="ECO:0007669"/>
    <property type="project" value="UniProtKB-UniRule"/>
</dbReference>
<evidence type="ECO:0000256" key="8">
    <source>
        <dbReference type="SAM" id="MobiDB-lite"/>
    </source>
</evidence>
<comment type="caution">
    <text evidence="9">The sequence shown here is derived from an EMBL/GenBank/DDBJ whole genome shotgun (WGS) entry which is preliminary data.</text>
</comment>
<dbReference type="Proteomes" id="UP000029067">
    <property type="component" value="Unassembled WGS sequence"/>
</dbReference>
<comment type="subcellular location">
    <subcellularLocation>
        <location evidence="7">Cell membrane</location>
        <topology evidence="7">Multi-pass membrane protein</topology>
    </subcellularLocation>
</comment>
<evidence type="ECO:0000256" key="1">
    <source>
        <dbReference type="ARBA" id="ARBA00022475"/>
    </source>
</evidence>
<feature type="region of interest" description="Disordered" evidence="8">
    <location>
        <begin position="1"/>
        <end position="102"/>
    </location>
</feature>
<keyword evidence="5 7" id="KW-0472">Membrane</keyword>
<evidence type="ECO:0000256" key="2">
    <source>
        <dbReference type="ARBA" id="ARBA00022618"/>
    </source>
</evidence>
<feature type="transmembrane region" description="Helical" evidence="7">
    <location>
        <begin position="164"/>
        <end position="185"/>
    </location>
</feature>
<feature type="compositionally biased region" description="Low complexity" evidence="8">
    <location>
        <begin position="24"/>
        <end position="43"/>
    </location>
</feature>
<feature type="compositionally biased region" description="Acidic residues" evidence="8">
    <location>
        <begin position="14"/>
        <end position="23"/>
    </location>
</feature>
<evidence type="ECO:0000313" key="10">
    <source>
        <dbReference type="Proteomes" id="UP000029067"/>
    </source>
</evidence>
<sequence>MADDKVKETPQEAQTDDANEVEAVESATEVVAESDGQGDGVVEGVEEVDTTADDGGEEAEDGKAAQGPTEADEETKAAARKARGDEDDEPADKRFTDDGNPTLEEAATYAEDDEIPMGKIQDVLNATLDSKDMSPQMRRLMQRQADNTKRVQESIKGTKANPSWYVPLFCVLMVIGLVWAVVFYLTGNQYPIPGIGFWNLLIAFAFILAGFIMTVWWK</sequence>
<dbReference type="STRING" id="1688.BCUN_1377"/>
<comment type="function">
    <text evidence="7">Involved in cell division.</text>
</comment>
<comment type="similarity">
    <text evidence="7">Belongs to the CrgA family.</text>
</comment>
<dbReference type="Pfam" id="PF06781">
    <property type="entry name" value="CrgA"/>
    <property type="match status" value="1"/>
</dbReference>
<evidence type="ECO:0000256" key="6">
    <source>
        <dbReference type="ARBA" id="ARBA00023306"/>
    </source>
</evidence>
<dbReference type="OrthoDB" id="5189646at2"/>
<accession>A0A087ATG2</accession>
<keyword evidence="3 7" id="KW-0812">Transmembrane</keyword>
<feature type="compositionally biased region" description="Acidic residues" evidence="8">
    <location>
        <begin position="44"/>
        <end position="60"/>
    </location>
</feature>
<feature type="transmembrane region" description="Helical" evidence="7">
    <location>
        <begin position="197"/>
        <end position="217"/>
    </location>
</feature>
<organism evidence="9 10">
    <name type="scientific">Bifidobacterium cuniculi</name>
    <dbReference type="NCBI Taxonomy" id="1688"/>
    <lineage>
        <taxon>Bacteria</taxon>
        <taxon>Bacillati</taxon>
        <taxon>Actinomycetota</taxon>
        <taxon>Actinomycetes</taxon>
        <taxon>Bifidobacteriales</taxon>
        <taxon>Bifidobacteriaceae</taxon>
        <taxon>Bifidobacterium</taxon>
    </lineage>
</organism>
<dbReference type="NCBIfam" id="NF002593">
    <property type="entry name" value="PRK02251.1-2"/>
    <property type="match status" value="1"/>
</dbReference>
<dbReference type="AlphaFoldDB" id="A0A087ATG2"/>
<keyword evidence="2 7" id="KW-0132">Cell division</keyword>
<reference evidence="9 10" key="1">
    <citation type="submission" date="2014-03" db="EMBL/GenBank/DDBJ databases">
        <title>Genomics of Bifidobacteria.</title>
        <authorList>
            <person name="Ventura M."/>
            <person name="Milani C."/>
            <person name="Lugli G.A."/>
        </authorList>
    </citation>
    <scope>NUCLEOTIDE SEQUENCE [LARGE SCALE GENOMIC DNA]</scope>
    <source>
        <strain evidence="9 10">LMG 10738</strain>
    </source>
</reference>
<dbReference type="eggNOG" id="ENOG5032ZHR">
    <property type="taxonomic scope" value="Bacteria"/>
</dbReference>
<dbReference type="RefSeq" id="WP_033518245.1">
    <property type="nucleotide sequence ID" value="NZ_JGYV01000011.1"/>
</dbReference>
<dbReference type="GO" id="GO:0005886">
    <property type="term" value="C:plasma membrane"/>
    <property type="evidence" value="ECO:0007669"/>
    <property type="project" value="UniProtKB-SubCell"/>
</dbReference>
<keyword evidence="6 7" id="KW-0131">Cell cycle</keyword>
<name>A0A087ATG2_9BIFI</name>
<evidence type="ECO:0000256" key="7">
    <source>
        <dbReference type="HAMAP-Rule" id="MF_00631"/>
    </source>
</evidence>
<gene>
    <name evidence="7" type="primary">crgA</name>
    <name evidence="9" type="ORF">BCUN_1377</name>
</gene>
<evidence type="ECO:0000313" key="9">
    <source>
        <dbReference type="EMBL" id="KFI62062.1"/>
    </source>
</evidence>
<evidence type="ECO:0000256" key="4">
    <source>
        <dbReference type="ARBA" id="ARBA00022989"/>
    </source>
</evidence>
<evidence type="ECO:0000256" key="3">
    <source>
        <dbReference type="ARBA" id="ARBA00022692"/>
    </source>
</evidence>
<keyword evidence="1 7" id="KW-1003">Cell membrane</keyword>
<proteinExistence type="inferred from homology"/>
<protein>
    <recommendedName>
        <fullName evidence="7">Cell division protein CrgA</fullName>
    </recommendedName>
</protein>